<feature type="compositionally biased region" description="Basic and acidic residues" evidence="1">
    <location>
        <begin position="73"/>
        <end position="82"/>
    </location>
</feature>
<sequence length="318" mass="36478">MDPAYLEEMKGRVLEMGERLSKEELESALNAIYERRPYGFFIALIYIIWYDLGQEVAKDFLSAVSDAAALRDEADKRDREQNEAEGPDAAPAEVEKVDDAQDEAGGPGDVDEMQGDAAHGQEEGQHDAEKIDVVQGQASGHGAVDEVKVDAPQGQASEEVKEKDLGQRFRNYLAAMNQPKKRSAEMSQPPPSKKNKHTDVDVVFAGDWKCGKCGLWNAKFSMYCYTNKDPYEDRHDPDRCSGRFDDENTVFQEDDGHHKIRKGAILKDDWYCGQCRWWNRWCYELCDRCGRHFDNIEPARKDPRNAELKEWVRHYKRY</sequence>
<gene>
    <name evidence="2" type="ORF">CC80DRAFT_500561</name>
</gene>
<feature type="region of interest" description="Disordered" evidence="1">
    <location>
        <begin position="73"/>
        <end position="127"/>
    </location>
</feature>
<feature type="region of interest" description="Disordered" evidence="1">
    <location>
        <begin position="177"/>
        <end position="197"/>
    </location>
</feature>
<evidence type="ECO:0008006" key="4">
    <source>
        <dbReference type="Google" id="ProtNLM"/>
    </source>
</evidence>
<organism evidence="2 3">
    <name type="scientific">Byssothecium circinans</name>
    <dbReference type="NCBI Taxonomy" id="147558"/>
    <lineage>
        <taxon>Eukaryota</taxon>
        <taxon>Fungi</taxon>
        <taxon>Dikarya</taxon>
        <taxon>Ascomycota</taxon>
        <taxon>Pezizomycotina</taxon>
        <taxon>Dothideomycetes</taxon>
        <taxon>Pleosporomycetidae</taxon>
        <taxon>Pleosporales</taxon>
        <taxon>Massarineae</taxon>
        <taxon>Massarinaceae</taxon>
        <taxon>Byssothecium</taxon>
    </lineage>
</organism>
<dbReference type="EMBL" id="ML976981">
    <property type="protein sequence ID" value="KAF1961266.1"/>
    <property type="molecule type" value="Genomic_DNA"/>
</dbReference>
<dbReference type="Proteomes" id="UP000800035">
    <property type="component" value="Unassembled WGS sequence"/>
</dbReference>
<accession>A0A6A5UEE9</accession>
<evidence type="ECO:0000256" key="1">
    <source>
        <dbReference type="SAM" id="MobiDB-lite"/>
    </source>
</evidence>
<name>A0A6A5UEE9_9PLEO</name>
<reference evidence="2" key="1">
    <citation type="journal article" date="2020" name="Stud. Mycol.">
        <title>101 Dothideomycetes genomes: a test case for predicting lifestyles and emergence of pathogens.</title>
        <authorList>
            <person name="Haridas S."/>
            <person name="Albert R."/>
            <person name="Binder M."/>
            <person name="Bloem J."/>
            <person name="Labutti K."/>
            <person name="Salamov A."/>
            <person name="Andreopoulos B."/>
            <person name="Baker S."/>
            <person name="Barry K."/>
            <person name="Bills G."/>
            <person name="Bluhm B."/>
            <person name="Cannon C."/>
            <person name="Castanera R."/>
            <person name="Culley D."/>
            <person name="Daum C."/>
            <person name="Ezra D."/>
            <person name="Gonzalez J."/>
            <person name="Henrissat B."/>
            <person name="Kuo A."/>
            <person name="Liang C."/>
            <person name="Lipzen A."/>
            <person name="Lutzoni F."/>
            <person name="Magnuson J."/>
            <person name="Mondo S."/>
            <person name="Nolan M."/>
            <person name="Ohm R."/>
            <person name="Pangilinan J."/>
            <person name="Park H.-J."/>
            <person name="Ramirez L."/>
            <person name="Alfaro M."/>
            <person name="Sun H."/>
            <person name="Tritt A."/>
            <person name="Yoshinaga Y."/>
            <person name="Zwiers L.-H."/>
            <person name="Turgeon B."/>
            <person name="Goodwin S."/>
            <person name="Spatafora J."/>
            <person name="Crous P."/>
            <person name="Grigoriev I."/>
        </authorList>
    </citation>
    <scope>NUCLEOTIDE SEQUENCE</scope>
    <source>
        <strain evidence="2">CBS 675.92</strain>
    </source>
</reference>
<dbReference type="AlphaFoldDB" id="A0A6A5UEE9"/>
<keyword evidence="3" id="KW-1185">Reference proteome</keyword>
<proteinExistence type="predicted"/>
<evidence type="ECO:0000313" key="3">
    <source>
        <dbReference type="Proteomes" id="UP000800035"/>
    </source>
</evidence>
<protein>
    <recommendedName>
        <fullName evidence="4">RanBP2-type domain-containing protein</fullName>
    </recommendedName>
</protein>
<evidence type="ECO:0000313" key="2">
    <source>
        <dbReference type="EMBL" id="KAF1961266.1"/>
    </source>
</evidence>